<reference evidence="3" key="2">
    <citation type="submission" date="2019-02" db="EMBL/GenBank/DDBJ databases">
        <title>Granulicella sibirica sp. nov., a psychrotolerant acidobacterium isolated from an organic soil layer in forested tundra, West Siberia.</title>
        <authorList>
            <person name="Oshkin I.Y."/>
            <person name="Kulichevskaya I.S."/>
            <person name="Rijpstra W.I.C."/>
            <person name="Sinninghe Damste J.S."/>
            <person name="Rakitin A.L."/>
            <person name="Ravin N.V."/>
            <person name="Dedysh S.N."/>
        </authorList>
    </citation>
    <scope>NUCLEOTIDE SEQUENCE [LARGE SCALE GENOMIC DNA]</scope>
    <source>
        <strain evidence="3">AF10</strain>
    </source>
</reference>
<dbReference type="InterPro" id="IPR012924">
    <property type="entry name" value="TfuA_core"/>
</dbReference>
<keyword evidence="3" id="KW-1185">Reference proteome</keyword>
<proteinExistence type="predicted"/>
<dbReference type="RefSeq" id="WP_128914116.1">
    <property type="nucleotide sequence ID" value="NZ_RDSM01000002.1"/>
</dbReference>
<protein>
    <recommendedName>
        <fullName evidence="1">TfuA-like core domain-containing protein</fullName>
    </recommendedName>
</protein>
<comment type="caution">
    <text evidence="2">The sequence shown here is derived from an EMBL/GenBank/DDBJ whole genome shotgun (WGS) entry which is preliminary data.</text>
</comment>
<dbReference type="OrthoDB" id="118811at2"/>
<dbReference type="Pfam" id="PF07812">
    <property type="entry name" value="TfuA"/>
    <property type="match status" value="1"/>
</dbReference>
<gene>
    <name evidence="2" type="ORF">GRAN_3551</name>
</gene>
<dbReference type="EMBL" id="RDSM01000002">
    <property type="protein sequence ID" value="RXH56694.1"/>
    <property type="molecule type" value="Genomic_DNA"/>
</dbReference>
<reference evidence="2 3" key="1">
    <citation type="submission" date="2018-11" db="EMBL/GenBank/DDBJ databases">
        <authorList>
            <person name="Mardanov A.V."/>
            <person name="Ravin N.V."/>
            <person name="Dedysh S.N."/>
        </authorList>
    </citation>
    <scope>NUCLEOTIDE SEQUENCE [LARGE SCALE GENOMIC DNA]</scope>
    <source>
        <strain evidence="2 3">AF10</strain>
    </source>
</reference>
<accession>A0A4V1L5R6</accession>
<sequence length="203" mass="22494">MYKTAVFLGPSLDVAIAKSILDALFLPPIKRGDLQQLPEGICNIGIIDGEFFQSLAVSPKEILTLLDRGSKVFGSSSMGALRAAETEPYGMVGIGKIFERYRDGGIDADDEVALTYDPVSYRPLSEALVNIRFVLEAAVLENVITQPVAMQVIRELQEVNFPFRSYAIVCDICPQLRNFLNNRCLNQKRDDAILLLQTLAHMN</sequence>
<name>A0A4V1L5R6_9BACT</name>
<feature type="domain" description="TfuA-like core" evidence="1">
    <location>
        <begin position="48"/>
        <end position="165"/>
    </location>
</feature>
<evidence type="ECO:0000259" key="1">
    <source>
        <dbReference type="Pfam" id="PF07812"/>
    </source>
</evidence>
<dbReference type="Proteomes" id="UP000289437">
    <property type="component" value="Unassembled WGS sequence"/>
</dbReference>
<evidence type="ECO:0000313" key="2">
    <source>
        <dbReference type="EMBL" id="RXH56694.1"/>
    </source>
</evidence>
<evidence type="ECO:0000313" key="3">
    <source>
        <dbReference type="Proteomes" id="UP000289437"/>
    </source>
</evidence>
<dbReference type="AlphaFoldDB" id="A0A4V1L5R6"/>
<organism evidence="2 3">
    <name type="scientific">Granulicella sibirica</name>
    <dbReference type="NCBI Taxonomy" id="2479048"/>
    <lineage>
        <taxon>Bacteria</taxon>
        <taxon>Pseudomonadati</taxon>
        <taxon>Acidobacteriota</taxon>
        <taxon>Terriglobia</taxon>
        <taxon>Terriglobales</taxon>
        <taxon>Acidobacteriaceae</taxon>
        <taxon>Granulicella</taxon>
    </lineage>
</organism>